<dbReference type="InterPro" id="IPR025665">
    <property type="entry name" value="Beta-barrel_OMP_2"/>
</dbReference>
<evidence type="ECO:0000259" key="2">
    <source>
        <dbReference type="Pfam" id="PF13568"/>
    </source>
</evidence>
<proteinExistence type="predicted"/>
<dbReference type="Proteomes" id="UP000238034">
    <property type="component" value="Unassembled WGS sequence"/>
</dbReference>
<keyword evidence="4" id="KW-1185">Reference proteome</keyword>
<dbReference type="OrthoDB" id="1150878at2"/>
<name>A0A2T0U3D4_9SPHI</name>
<reference evidence="3 4" key="1">
    <citation type="submission" date="2018-03" db="EMBL/GenBank/DDBJ databases">
        <title>Genomic Encyclopedia of Type Strains, Phase III (KMG-III): the genomes of soil and plant-associated and newly described type strains.</title>
        <authorList>
            <person name="Whitman W."/>
        </authorList>
    </citation>
    <scope>NUCLEOTIDE SEQUENCE [LARGE SCALE GENOMIC DNA]</scope>
    <source>
        <strain evidence="3 4">CGMCC 1.9313</strain>
    </source>
</reference>
<feature type="signal peptide" evidence="1">
    <location>
        <begin position="1"/>
        <end position="19"/>
    </location>
</feature>
<evidence type="ECO:0000313" key="3">
    <source>
        <dbReference type="EMBL" id="PRY52378.1"/>
    </source>
</evidence>
<evidence type="ECO:0000313" key="4">
    <source>
        <dbReference type="Proteomes" id="UP000238034"/>
    </source>
</evidence>
<dbReference type="EMBL" id="PVTH01000006">
    <property type="protein sequence ID" value="PRY52378.1"/>
    <property type="molecule type" value="Genomic_DNA"/>
</dbReference>
<keyword evidence="1" id="KW-0732">Signal</keyword>
<organism evidence="3 4">
    <name type="scientific">Arcticibacter pallidicorallinus</name>
    <dbReference type="NCBI Taxonomy" id="1259464"/>
    <lineage>
        <taxon>Bacteria</taxon>
        <taxon>Pseudomonadati</taxon>
        <taxon>Bacteroidota</taxon>
        <taxon>Sphingobacteriia</taxon>
        <taxon>Sphingobacteriales</taxon>
        <taxon>Sphingobacteriaceae</taxon>
        <taxon>Arcticibacter</taxon>
    </lineage>
</organism>
<evidence type="ECO:0000256" key="1">
    <source>
        <dbReference type="SAM" id="SignalP"/>
    </source>
</evidence>
<dbReference type="RefSeq" id="WP_106293447.1">
    <property type="nucleotide sequence ID" value="NZ_PVTH01000006.1"/>
</dbReference>
<feature type="domain" description="Outer membrane protein beta-barrel" evidence="2">
    <location>
        <begin position="18"/>
        <end position="197"/>
    </location>
</feature>
<protein>
    <submittedName>
        <fullName evidence="3">Outer membrane protein with beta-barrel domain</fullName>
    </submittedName>
</protein>
<gene>
    <name evidence="3" type="ORF">B0I27_106138</name>
</gene>
<comment type="caution">
    <text evidence="3">The sequence shown here is derived from an EMBL/GenBank/DDBJ whole genome shotgun (WGS) entry which is preliminary data.</text>
</comment>
<feature type="chain" id="PRO_5015628336" evidence="1">
    <location>
        <begin position="20"/>
        <end position="221"/>
    </location>
</feature>
<sequence length="221" mass="23002">MKKIALLAAGFLVGSAAFAQSLPPVKYGLKVGVNLPKLHVNNSNGEDFESESATNFSITGYADVPVANGLSVQPGISLQGKGGKQTWGGSNVNGERKDNTMYAEIPVNLVGKIPLGTTGTNFYLGAGPYAAFAISGERKQSGSFFGAEGETKRDLEFGSDNGDDYKGTDFGVNFLAGFQLNSGFNIGAGYGLGLSDLRPNGDGDNGKTTNRVLSFSVGYAF</sequence>
<accession>A0A2T0U3D4</accession>
<dbReference type="Pfam" id="PF13568">
    <property type="entry name" value="OMP_b-brl_2"/>
    <property type="match status" value="1"/>
</dbReference>
<dbReference type="AlphaFoldDB" id="A0A2T0U3D4"/>